<feature type="compositionally biased region" description="Polar residues" evidence="1">
    <location>
        <begin position="740"/>
        <end position="749"/>
    </location>
</feature>
<keyword evidence="3" id="KW-1185">Reference proteome</keyword>
<dbReference type="VEuPathDB" id="TrichDB:TVAG_164410"/>
<feature type="region of interest" description="Disordered" evidence="1">
    <location>
        <begin position="1332"/>
        <end position="1378"/>
    </location>
</feature>
<reference evidence="2" key="2">
    <citation type="journal article" date="2007" name="Science">
        <title>Draft genome sequence of the sexually transmitted pathogen Trichomonas vaginalis.</title>
        <authorList>
            <person name="Carlton J.M."/>
            <person name="Hirt R.P."/>
            <person name="Silva J.C."/>
            <person name="Delcher A.L."/>
            <person name="Schatz M."/>
            <person name="Zhao Q."/>
            <person name="Wortman J.R."/>
            <person name="Bidwell S.L."/>
            <person name="Alsmark U.C.M."/>
            <person name="Besteiro S."/>
            <person name="Sicheritz-Ponten T."/>
            <person name="Noel C.J."/>
            <person name="Dacks J.B."/>
            <person name="Foster P.G."/>
            <person name="Simillion C."/>
            <person name="Van de Peer Y."/>
            <person name="Miranda-Saavedra D."/>
            <person name="Barton G.J."/>
            <person name="Westrop G.D."/>
            <person name="Mueller S."/>
            <person name="Dessi D."/>
            <person name="Fiori P.L."/>
            <person name="Ren Q."/>
            <person name="Paulsen I."/>
            <person name="Zhang H."/>
            <person name="Bastida-Corcuera F.D."/>
            <person name="Simoes-Barbosa A."/>
            <person name="Brown M.T."/>
            <person name="Hayes R.D."/>
            <person name="Mukherjee M."/>
            <person name="Okumura C.Y."/>
            <person name="Schneider R."/>
            <person name="Smith A.J."/>
            <person name="Vanacova S."/>
            <person name="Villalvazo M."/>
            <person name="Haas B.J."/>
            <person name="Pertea M."/>
            <person name="Feldblyum T.V."/>
            <person name="Utterback T.R."/>
            <person name="Shu C.L."/>
            <person name="Osoegawa K."/>
            <person name="de Jong P.J."/>
            <person name="Hrdy I."/>
            <person name="Horvathova L."/>
            <person name="Zubacova Z."/>
            <person name="Dolezal P."/>
            <person name="Malik S.B."/>
            <person name="Logsdon J.M. Jr."/>
            <person name="Henze K."/>
            <person name="Gupta A."/>
            <person name="Wang C.C."/>
            <person name="Dunne R.L."/>
            <person name="Upcroft J.A."/>
            <person name="Upcroft P."/>
            <person name="White O."/>
            <person name="Salzberg S.L."/>
            <person name="Tang P."/>
            <person name="Chiu C.-H."/>
            <person name="Lee Y.-S."/>
            <person name="Embley T.M."/>
            <person name="Coombs G.H."/>
            <person name="Mottram J.C."/>
            <person name="Tachezy J."/>
            <person name="Fraser-Liggett C.M."/>
            <person name="Johnson P.J."/>
        </authorList>
    </citation>
    <scope>NUCLEOTIDE SEQUENCE [LARGE SCALE GENOMIC DNA]</scope>
    <source>
        <strain evidence="2">G3</strain>
    </source>
</reference>
<evidence type="ECO:0000256" key="1">
    <source>
        <dbReference type="SAM" id="MobiDB-lite"/>
    </source>
</evidence>
<dbReference type="EMBL" id="DS113287">
    <property type="protein sequence ID" value="EAY13331.1"/>
    <property type="molecule type" value="Genomic_DNA"/>
</dbReference>
<organism evidence="2 3">
    <name type="scientific">Trichomonas vaginalis (strain ATCC PRA-98 / G3)</name>
    <dbReference type="NCBI Taxonomy" id="412133"/>
    <lineage>
        <taxon>Eukaryota</taxon>
        <taxon>Metamonada</taxon>
        <taxon>Parabasalia</taxon>
        <taxon>Trichomonadida</taxon>
        <taxon>Trichomonadidae</taxon>
        <taxon>Trichomonas</taxon>
    </lineage>
</organism>
<evidence type="ECO:0000313" key="3">
    <source>
        <dbReference type="Proteomes" id="UP000001542"/>
    </source>
</evidence>
<dbReference type="VEuPathDB" id="TrichDB:TVAGG3_0036270"/>
<dbReference type="Proteomes" id="UP000001542">
    <property type="component" value="Unassembled WGS sequence"/>
</dbReference>
<dbReference type="SMR" id="A2E1Y2"/>
<feature type="compositionally biased region" description="Basic and acidic residues" evidence="1">
    <location>
        <begin position="905"/>
        <end position="934"/>
    </location>
</feature>
<feature type="compositionally biased region" description="Basic and acidic residues" evidence="1">
    <location>
        <begin position="965"/>
        <end position="976"/>
    </location>
</feature>
<feature type="compositionally biased region" description="Basic and acidic residues" evidence="1">
    <location>
        <begin position="790"/>
        <end position="814"/>
    </location>
</feature>
<dbReference type="InterPro" id="IPR036322">
    <property type="entry name" value="WD40_repeat_dom_sf"/>
</dbReference>
<dbReference type="KEGG" id="tva:4771309"/>
<feature type="compositionally biased region" description="Low complexity" evidence="1">
    <location>
        <begin position="816"/>
        <end position="825"/>
    </location>
</feature>
<dbReference type="SUPFAM" id="SSF50978">
    <property type="entry name" value="WD40 repeat-like"/>
    <property type="match status" value="1"/>
</dbReference>
<dbReference type="PANTHER" id="PTHR45532">
    <property type="entry name" value="WD REPEAT-CONTAINING PROTEIN 97"/>
    <property type="match status" value="1"/>
</dbReference>
<feature type="compositionally biased region" description="Polar residues" evidence="1">
    <location>
        <begin position="1033"/>
        <end position="1048"/>
    </location>
</feature>
<feature type="compositionally biased region" description="Polar residues" evidence="1">
    <location>
        <begin position="977"/>
        <end position="999"/>
    </location>
</feature>
<dbReference type="PANTHER" id="PTHR45532:SF1">
    <property type="entry name" value="WD REPEAT-CONTAINING PROTEIN 97"/>
    <property type="match status" value="1"/>
</dbReference>
<feature type="compositionally biased region" description="Polar residues" evidence="1">
    <location>
        <begin position="1085"/>
        <end position="1097"/>
    </location>
</feature>
<sequence length="1785" mass="205595">MDHSKIQFGIFDEPTPSVGRVRTNSVYSIGGDSFVATTQKEIVIFKGREIKSRYPFKCLTTVFIPELDVIVGLTMNTNQFIAFQTNNTESTNLLLSGIDSKHISVFHMIYSPKSHAILTVGNGVKVWTLTSDRWNNRKTSIPPTLSISLRSSFASDYQVQILNPPTFDYESEYILIPTTSGLRPFDLDGNQKNAVSLYPTLSISSNSADPTTAIRTCVSAMWCERSKKKKLTGEYKYRKNYMTCDSENGLCIWGTRGNLKKRIGSTIPNLLMLQYLDEQNVIYMDSRGIFYLLNIYTERFFPCYNMDKLPSRVFVFRTLSGLKIAYCQDLSFNLLRVEIPWSAWLLNLRECQQILRSPRYNDAARVVVFTNNSFVKLYATQNSSLITAATQKSSSPPIGVLYDRGIHISTKFNQSKNKTEYEICQIRDDVAHDQLFTILDNGDVVSFDTSVQPAEEIFTMSVKCNIMTFVKFEGKWNYAFVSKESDFYIYDYDTLKSLKRFRVSKEIIVGFYYHAESDLAIIIYQNETVLFDLNRSQVVSSVKFQSSNIHAFYNDQIYFGYKTGHLGRIYIKNRELFIRGDTMPRPHMDAITGFTFGESYWATSSMDRTVQIFDYNYMGVVRIELPLPIYSLEFLNGKRDLLLATDNEIMIIYGSEIFCDDVDTEIPEIDNFDKILDLLSSVSSIRPEEEDDDEQQDDILKGISKKDSKPDLLKLIELRLEKENKLSMERLKSYQKETTEITGNKSSEQNGDSNNNNSNDDPDDDEKRRLIEEMTAMTNENPVKQPIVQQKEKKEENQNEIKEDQQKEEQKEQEQTQEQQDQQPQKEQKKPKKRKRPEISPQDLINKSLAQVEELESKKERRKRRKAKKTQEKVEEEKPEESSAESDLDINDLYTKNEDSEDEFKDYKPPPKREVKIEIKLVKTIQEEPKERAPSKKQKPVAPKEDINELPVSPRNRNKIQSPTKSKEVLPKKQENTRPQTSIPSAKQKLESNPPSSKQIKSKNSKPLQKKVNSTETSSVSSKSNHSKINNVGNSSPTTKNHGRTNNIPRIPPKTAIGGRENIRSKNEEENEVNSVQNEADSNKIETNSVQFSNNDDPQLMHGEEDQNETSTDQSSQTSPLTNEIQNNFEENNQENNENNEETYFNEEEADEETEIDEINDENLSNSAKELRRAELNKNKIIRPRRISYRTNSDRSILKPPPLSARLPSNNNFIHNQPKIKKGMKEIDPQMAHLLGVSQQPDYLRSRAPTPPPIRWGNQLISQRLFNPKYDYNKNNKNQRVFTMPPPNIVIDPSAVLAEYGKGWEDLRPLIEKLLNDGEIDENELMNTKLFYSGNSVSPPSEPRGQSPRKLTRRNSTLLPVPGSLTPPSSSRKLSSERKTLSFANHDFDIDINDYVYQDMIGGYEVSPLYPQPPFSARNPPPNESIFSDETDSESQQEKLPFNVIYYGNRQSNEEINHNLHEIPRPPPLIVPQHQRNEYSVIDEKLTNSPTDQTPPDITNFLPKPPPIPQQQNTADPDYINFVNTGSSEKQQQLNVVNSNYLEKQQQLNVVNSNYLEKQQQLNVVNSNYLEKQQQLNVVNSNYLEKQQQLNVVNVEPPPIGQQNSAAIVRPRRRNLYMSSIQKQDVIEQNETDNPYLPDYSQSPLIIQNLTSKQYIPFWMSLIEKEPPPDASPVAKEIRELLVKRKEEIEKSMKNNPSVITPRATMSFVQNNAKDDLLKYILERKERNRRISNNRQRIGTRKSVSNRAIVKPFWRDYSRKTPRKEFSTFDGAMRITRIPLSKPSH</sequence>
<feature type="compositionally biased region" description="Acidic residues" evidence="1">
    <location>
        <begin position="877"/>
        <end position="890"/>
    </location>
</feature>
<accession>A2E1Y2</accession>
<dbReference type="InterPro" id="IPR015943">
    <property type="entry name" value="WD40/YVTN_repeat-like_dom_sf"/>
</dbReference>
<feature type="region of interest" description="Disordered" evidence="1">
    <location>
        <begin position="1193"/>
        <end position="1212"/>
    </location>
</feature>
<dbReference type="InParanoid" id="A2E1Y2"/>
<feature type="compositionally biased region" description="Low complexity" evidence="1">
    <location>
        <begin position="1010"/>
        <end position="1032"/>
    </location>
</feature>
<name>A2E1Y2_TRIV3</name>
<evidence type="ECO:0000313" key="2">
    <source>
        <dbReference type="EMBL" id="EAY13331.1"/>
    </source>
</evidence>
<feature type="compositionally biased region" description="Pro residues" evidence="1">
    <location>
        <begin position="1414"/>
        <end position="1423"/>
    </location>
</feature>
<feature type="compositionally biased region" description="Polar residues" evidence="1">
    <location>
        <begin position="1109"/>
        <end position="1120"/>
    </location>
</feature>
<gene>
    <name evidence="2" type="ORF">TVAG_164410</name>
</gene>
<reference evidence="2" key="1">
    <citation type="submission" date="2006-10" db="EMBL/GenBank/DDBJ databases">
        <authorList>
            <person name="Amadeo P."/>
            <person name="Zhao Q."/>
            <person name="Wortman J."/>
            <person name="Fraser-Liggett C."/>
            <person name="Carlton J."/>
        </authorList>
    </citation>
    <scope>NUCLEOTIDE SEQUENCE</scope>
    <source>
        <strain evidence="2">G3</strain>
    </source>
</reference>
<feature type="region of interest" description="Disordered" evidence="1">
    <location>
        <begin position="731"/>
        <end position="1120"/>
    </location>
</feature>
<dbReference type="Gene3D" id="2.130.10.10">
    <property type="entry name" value="YVTN repeat-like/Quinoprotein amine dehydrogenase"/>
    <property type="match status" value="1"/>
</dbReference>
<feature type="compositionally biased region" description="Low complexity" evidence="1">
    <location>
        <begin position="750"/>
        <end position="759"/>
    </location>
</feature>
<proteinExistence type="predicted"/>
<protein>
    <submittedName>
        <fullName evidence="2">Uncharacterized protein</fullName>
    </submittedName>
</protein>
<feature type="region of interest" description="Disordered" evidence="1">
    <location>
        <begin position="1414"/>
        <end position="1437"/>
    </location>
</feature>